<evidence type="ECO:0000256" key="1">
    <source>
        <dbReference type="ARBA" id="ARBA00023015"/>
    </source>
</evidence>
<feature type="domain" description="HTH tetR-type" evidence="5">
    <location>
        <begin position="8"/>
        <end position="68"/>
    </location>
</feature>
<evidence type="ECO:0000256" key="4">
    <source>
        <dbReference type="PROSITE-ProRule" id="PRU00335"/>
    </source>
</evidence>
<dbReference type="InterPro" id="IPR009057">
    <property type="entry name" value="Homeodomain-like_sf"/>
</dbReference>
<organism evidence="6 7">
    <name type="scientific">Saxibacter everestensis</name>
    <dbReference type="NCBI Taxonomy" id="2909229"/>
    <lineage>
        <taxon>Bacteria</taxon>
        <taxon>Bacillati</taxon>
        <taxon>Actinomycetota</taxon>
        <taxon>Actinomycetes</taxon>
        <taxon>Micrococcales</taxon>
        <taxon>Brevibacteriaceae</taxon>
        <taxon>Saxibacter</taxon>
    </lineage>
</organism>
<protein>
    <submittedName>
        <fullName evidence="6">ScbR family autoregulator-binding transcription factor</fullName>
    </submittedName>
</protein>
<gene>
    <name evidence="6" type="ORF">LWF01_00120</name>
</gene>
<evidence type="ECO:0000256" key="3">
    <source>
        <dbReference type="ARBA" id="ARBA00023163"/>
    </source>
</evidence>
<dbReference type="SUPFAM" id="SSF48498">
    <property type="entry name" value="Tetracyclin repressor-like, C-terminal domain"/>
    <property type="match status" value="1"/>
</dbReference>
<dbReference type="InterPro" id="IPR054126">
    <property type="entry name" value="CprB_TetR_C"/>
</dbReference>
<keyword evidence="2 4" id="KW-0238">DNA-binding</keyword>
<dbReference type="Proteomes" id="UP001209083">
    <property type="component" value="Chromosome"/>
</dbReference>
<evidence type="ECO:0000313" key="6">
    <source>
        <dbReference type="EMBL" id="WGW12206.1"/>
    </source>
</evidence>
<keyword evidence="3" id="KW-0804">Transcription</keyword>
<evidence type="ECO:0000313" key="7">
    <source>
        <dbReference type="Proteomes" id="UP001209083"/>
    </source>
</evidence>
<dbReference type="SUPFAM" id="SSF46689">
    <property type="entry name" value="Homeodomain-like"/>
    <property type="match status" value="1"/>
</dbReference>
<dbReference type="Pfam" id="PF00440">
    <property type="entry name" value="TetR_N"/>
    <property type="match status" value="1"/>
</dbReference>
<dbReference type="PANTHER" id="PTHR47506:SF3">
    <property type="entry name" value="HTH-TYPE TRANSCRIPTIONAL REGULATOR LMRA"/>
    <property type="match status" value="1"/>
</dbReference>
<dbReference type="PROSITE" id="PS50977">
    <property type="entry name" value="HTH_TETR_2"/>
    <property type="match status" value="1"/>
</dbReference>
<accession>A0ABY8QVG8</accession>
<proteinExistence type="predicted"/>
<dbReference type="InterPro" id="IPR047923">
    <property type="entry name" value="ArpA-like"/>
</dbReference>
<evidence type="ECO:0000259" key="5">
    <source>
        <dbReference type="PROSITE" id="PS50977"/>
    </source>
</evidence>
<dbReference type="RefSeq" id="WP_349639005.1">
    <property type="nucleotide sequence ID" value="NZ_CP090958.1"/>
</dbReference>
<keyword evidence="7" id="KW-1185">Reference proteome</keyword>
<dbReference type="NCBIfam" id="NF041196">
    <property type="entry name" value="ScbR_bind_reg"/>
    <property type="match status" value="1"/>
</dbReference>
<feature type="DNA-binding region" description="H-T-H motif" evidence="4">
    <location>
        <begin position="31"/>
        <end position="50"/>
    </location>
</feature>
<keyword evidence="1" id="KW-0805">Transcription regulation</keyword>
<dbReference type="Pfam" id="PF21935">
    <property type="entry name" value="TetR_C_45"/>
    <property type="match status" value="1"/>
</dbReference>
<name>A0ABY8QVG8_9MICO</name>
<dbReference type="Gene3D" id="1.10.357.10">
    <property type="entry name" value="Tetracycline Repressor, domain 2"/>
    <property type="match status" value="1"/>
</dbReference>
<dbReference type="EMBL" id="CP090958">
    <property type="protein sequence ID" value="WGW12206.1"/>
    <property type="molecule type" value="Genomic_DNA"/>
</dbReference>
<sequence length="193" mass="21093">MAGKRQPTVTREQIIAGAALVFDRVGYGNAALSAITDEAGVTKGALYFHFSSKEELALAVIETQHALAMTVARDAAERNGSPLAALQEITREFARLLLTSVIMRAGIKLTLESSIISVRVVEPYEEWQTTCQTFAEKAVAAGELRSDLDTEAFARFIVSSFTGAQLVSGVLSERADLLQRVDQLWDFLLRQQT</sequence>
<dbReference type="PRINTS" id="PR00455">
    <property type="entry name" value="HTHTETR"/>
</dbReference>
<dbReference type="InterPro" id="IPR001647">
    <property type="entry name" value="HTH_TetR"/>
</dbReference>
<reference evidence="6 7" key="1">
    <citation type="submission" date="2023-05" db="EMBL/GenBank/DDBJ databases">
        <title>Lithophilousrod everest ZFBP1038 complete genpme.</title>
        <authorList>
            <person name="Tian M."/>
        </authorList>
    </citation>
    <scope>NUCLEOTIDE SEQUENCE [LARGE SCALE GENOMIC DNA]</scope>
    <source>
        <strain evidence="6 7">ZFBP1038</strain>
    </source>
</reference>
<dbReference type="PANTHER" id="PTHR47506">
    <property type="entry name" value="TRANSCRIPTIONAL REGULATORY PROTEIN"/>
    <property type="match status" value="1"/>
</dbReference>
<evidence type="ECO:0000256" key="2">
    <source>
        <dbReference type="ARBA" id="ARBA00023125"/>
    </source>
</evidence>
<dbReference type="InterPro" id="IPR036271">
    <property type="entry name" value="Tet_transcr_reg_TetR-rel_C_sf"/>
</dbReference>